<proteinExistence type="predicted"/>
<evidence type="ECO:0000313" key="3">
    <source>
        <dbReference type="Proteomes" id="UP000229901"/>
    </source>
</evidence>
<comment type="caution">
    <text evidence="2">The sequence shown here is derived from an EMBL/GenBank/DDBJ whole genome shotgun (WGS) entry which is preliminary data.</text>
</comment>
<feature type="transmembrane region" description="Helical" evidence="1">
    <location>
        <begin position="50"/>
        <end position="75"/>
    </location>
</feature>
<dbReference type="Proteomes" id="UP000229901">
    <property type="component" value="Unassembled WGS sequence"/>
</dbReference>
<protein>
    <recommendedName>
        <fullName evidence="4">CPBP family intramembrane metalloprotease</fullName>
    </recommendedName>
</protein>
<organism evidence="2 3">
    <name type="scientific">Candidatus Falkowbacteria bacterium CG10_big_fil_rev_8_21_14_0_10_39_11</name>
    <dbReference type="NCBI Taxonomy" id="1974565"/>
    <lineage>
        <taxon>Bacteria</taxon>
        <taxon>Candidatus Falkowiibacteriota</taxon>
    </lineage>
</organism>
<feature type="transmembrane region" description="Helical" evidence="1">
    <location>
        <begin position="141"/>
        <end position="159"/>
    </location>
</feature>
<keyword evidence="1" id="KW-0472">Membrane</keyword>
<reference evidence="3" key="1">
    <citation type="submission" date="2017-09" db="EMBL/GenBank/DDBJ databases">
        <title>Depth-based differentiation of microbial function through sediment-hosted aquifers and enrichment of novel symbionts in the deep terrestrial subsurface.</title>
        <authorList>
            <person name="Probst A.J."/>
            <person name="Ladd B."/>
            <person name="Jarett J.K."/>
            <person name="Geller-Mcgrath D.E."/>
            <person name="Sieber C.M.K."/>
            <person name="Emerson J.B."/>
            <person name="Anantharaman K."/>
            <person name="Thomas B.C."/>
            <person name="Malmstrom R."/>
            <person name="Stieglmeier M."/>
            <person name="Klingl A."/>
            <person name="Woyke T."/>
            <person name="Ryan C.M."/>
            <person name="Banfield J.F."/>
        </authorList>
    </citation>
    <scope>NUCLEOTIDE SEQUENCE [LARGE SCALE GENOMIC DNA]</scope>
</reference>
<evidence type="ECO:0008006" key="4">
    <source>
        <dbReference type="Google" id="ProtNLM"/>
    </source>
</evidence>
<evidence type="ECO:0000256" key="1">
    <source>
        <dbReference type="SAM" id="Phobius"/>
    </source>
</evidence>
<dbReference type="EMBL" id="PFAP01000039">
    <property type="protein sequence ID" value="PIR93756.1"/>
    <property type="molecule type" value="Genomic_DNA"/>
</dbReference>
<feature type="transmembrane region" description="Helical" evidence="1">
    <location>
        <begin position="7"/>
        <end position="30"/>
    </location>
</feature>
<keyword evidence="1" id="KW-1133">Transmembrane helix</keyword>
<accession>A0A2H0V3T4</accession>
<name>A0A2H0V3T4_9BACT</name>
<sequence>MLKTLNILFPPPMIVLGLLALIIVWIGNALAPEVLPFDVTSLLITKGNLFTWIGAAWPILLWGLIFQFSISFVAIKHNPDTLTKMTGRNLSSIQYFGITSIISLRAGVYEEIIYRWLLFFSGMFVIQALDFVFLGFLGLHIVEWFQVTIFIPVTSWVSFGYLDKMLYHEVGWYVGAALVVANTSFRDQHKHLGVLGWLNSWCLGLFLFWMVFTYGLLAAIVAHALYDIIVFSSLWPALKKYKVVT</sequence>
<keyword evidence="1" id="KW-0812">Transmembrane</keyword>
<evidence type="ECO:0000313" key="2">
    <source>
        <dbReference type="EMBL" id="PIR93756.1"/>
    </source>
</evidence>
<feature type="transmembrane region" description="Helical" evidence="1">
    <location>
        <begin position="192"/>
        <end position="212"/>
    </location>
</feature>
<feature type="transmembrane region" description="Helical" evidence="1">
    <location>
        <begin position="218"/>
        <end position="238"/>
    </location>
</feature>
<gene>
    <name evidence="2" type="ORF">COT97_04980</name>
</gene>
<feature type="transmembrane region" description="Helical" evidence="1">
    <location>
        <begin position="112"/>
        <end position="134"/>
    </location>
</feature>
<dbReference type="AlphaFoldDB" id="A0A2H0V3T4"/>